<sequence length="384" mass="42327">MEKEKFEKIIAKCVNGTASAEEQALVANYLDTFQQGNESWDSGEMGDKDLIGEQLYQRTQDEITAREEKNRVFKLRWLSAAAIFVALLSGGYFALRNNKPELTAQKFKNDVLPGSTKATLTLADGRQITLDEEKEGALTREGNVVVRKTRDGQLIYDMSGVAGSSKGKSQTAYNIISTPSGGKYMLILEDGTKVWMNSASSLKFPVAFTGYTRNVELTGEAYFEVARNRNKPFFVKGRGLDIKVLGTSFNLNSYASEPAAIATLIEGSVEVSGAGKKVLLKPGNQAGVSGSGISLVPHADLEEATAWKNGYFQFRDARLSEIMRQLARWYDVTVEYDRNLPDEEYTGVISQSVKISKVLEMLEQGGGVEFRIDGRKITVLSTEK</sequence>
<keyword evidence="1" id="KW-1133">Transmembrane helix</keyword>
<dbReference type="Proteomes" id="UP000245647">
    <property type="component" value="Unassembled WGS sequence"/>
</dbReference>
<feature type="domain" description="Protein FecR C-terminal" evidence="3">
    <location>
        <begin position="311"/>
        <end position="379"/>
    </location>
</feature>
<dbReference type="OrthoDB" id="1099963at2"/>
<protein>
    <submittedName>
        <fullName evidence="4">Iron dicitrate transport regulator FecR</fullName>
    </submittedName>
</protein>
<evidence type="ECO:0000259" key="2">
    <source>
        <dbReference type="Pfam" id="PF04773"/>
    </source>
</evidence>
<dbReference type="PANTHER" id="PTHR30273:SF2">
    <property type="entry name" value="PROTEIN FECR"/>
    <property type="match status" value="1"/>
</dbReference>
<accession>A0A2U2PE58</accession>
<evidence type="ECO:0000313" key="4">
    <source>
        <dbReference type="EMBL" id="PWG79594.1"/>
    </source>
</evidence>
<proteinExistence type="predicted"/>
<evidence type="ECO:0000259" key="3">
    <source>
        <dbReference type="Pfam" id="PF16344"/>
    </source>
</evidence>
<dbReference type="Gene3D" id="3.55.50.30">
    <property type="match status" value="1"/>
</dbReference>
<dbReference type="PANTHER" id="PTHR30273">
    <property type="entry name" value="PERIPLASMIC SIGNAL SENSOR AND SIGMA FACTOR ACTIVATOR FECR-RELATED"/>
    <property type="match status" value="1"/>
</dbReference>
<feature type="domain" description="FecR protein" evidence="2">
    <location>
        <begin position="176"/>
        <end position="270"/>
    </location>
</feature>
<dbReference type="GO" id="GO:0016989">
    <property type="term" value="F:sigma factor antagonist activity"/>
    <property type="evidence" value="ECO:0007669"/>
    <property type="project" value="TreeGrafter"/>
</dbReference>
<keyword evidence="1" id="KW-0812">Transmembrane</keyword>
<dbReference type="InterPro" id="IPR006860">
    <property type="entry name" value="FecR"/>
</dbReference>
<dbReference type="InterPro" id="IPR032508">
    <property type="entry name" value="FecR_C"/>
</dbReference>
<dbReference type="Pfam" id="PF16344">
    <property type="entry name" value="FecR_C"/>
    <property type="match status" value="1"/>
</dbReference>
<keyword evidence="5" id="KW-1185">Reference proteome</keyword>
<evidence type="ECO:0000256" key="1">
    <source>
        <dbReference type="SAM" id="Phobius"/>
    </source>
</evidence>
<organism evidence="4 5">
    <name type="scientific">Pararcticibacter amylolyticus</name>
    <dbReference type="NCBI Taxonomy" id="2173175"/>
    <lineage>
        <taxon>Bacteria</taxon>
        <taxon>Pseudomonadati</taxon>
        <taxon>Bacteroidota</taxon>
        <taxon>Sphingobacteriia</taxon>
        <taxon>Sphingobacteriales</taxon>
        <taxon>Sphingobacteriaceae</taxon>
        <taxon>Pararcticibacter</taxon>
    </lineage>
</organism>
<dbReference type="Pfam" id="PF04773">
    <property type="entry name" value="FecR"/>
    <property type="match status" value="1"/>
</dbReference>
<keyword evidence="1" id="KW-0472">Membrane</keyword>
<dbReference type="AlphaFoldDB" id="A0A2U2PE58"/>
<comment type="caution">
    <text evidence="4">The sequence shown here is derived from an EMBL/GenBank/DDBJ whole genome shotgun (WGS) entry which is preliminary data.</text>
</comment>
<dbReference type="EMBL" id="QEAS01000013">
    <property type="protein sequence ID" value="PWG79594.1"/>
    <property type="molecule type" value="Genomic_DNA"/>
</dbReference>
<dbReference type="InterPro" id="IPR012373">
    <property type="entry name" value="Ferrdict_sens_TM"/>
</dbReference>
<dbReference type="PIRSF" id="PIRSF018266">
    <property type="entry name" value="FecR"/>
    <property type="match status" value="1"/>
</dbReference>
<dbReference type="RefSeq" id="WP_109416838.1">
    <property type="nucleotide sequence ID" value="NZ_QEAS01000013.1"/>
</dbReference>
<name>A0A2U2PE58_9SPHI</name>
<evidence type="ECO:0000313" key="5">
    <source>
        <dbReference type="Proteomes" id="UP000245647"/>
    </source>
</evidence>
<feature type="transmembrane region" description="Helical" evidence="1">
    <location>
        <begin position="75"/>
        <end position="95"/>
    </location>
</feature>
<dbReference type="Gene3D" id="2.60.120.1440">
    <property type="match status" value="1"/>
</dbReference>
<reference evidence="4 5" key="1">
    <citation type="submission" date="2018-04" db="EMBL/GenBank/DDBJ databases">
        <title>Pedobacter chongqingensis sp. nov., isolated from a rottenly hemp rope.</title>
        <authorList>
            <person name="Cai Y."/>
        </authorList>
    </citation>
    <scope>NUCLEOTIDE SEQUENCE [LARGE SCALE GENOMIC DNA]</scope>
    <source>
        <strain evidence="4 5">FJ4-8</strain>
    </source>
</reference>
<gene>
    <name evidence="4" type="ORF">DDR33_16130</name>
</gene>